<accession>A0A382MP12</accession>
<reference evidence="1" key="1">
    <citation type="submission" date="2018-05" db="EMBL/GenBank/DDBJ databases">
        <authorList>
            <person name="Lanie J.A."/>
            <person name="Ng W.-L."/>
            <person name="Kazmierczak K.M."/>
            <person name="Andrzejewski T.M."/>
            <person name="Davidsen T.M."/>
            <person name="Wayne K.J."/>
            <person name="Tettelin H."/>
            <person name="Glass J.I."/>
            <person name="Rusch D."/>
            <person name="Podicherti R."/>
            <person name="Tsui H.-C.T."/>
            <person name="Winkler M.E."/>
        </authorList>
    </citation>
    <scope>NUCLEOTIDE SEQUENCE</scope>
</reference>
<sequence length="61" mass="6783">MLKIGWFTTGRGEGSYGLLESTLNAIDSGELHGEVTFVFVNRVEGQTKQTDRFLTFVKSRG</sequence>
<dbReference type="AlphaFoldDB" id="A0A382MP12"/>
<feature type="non-terminal residue" evidence="1">
    <location>
        <position position="61"/>
    </location>
</feature>
<name>A0A382MP12_9ZZZZ</name>
<proteinExistence type="predicted"/>
<gene>
    <name evidence="1" type="ORF">METZ01_LOCUS302371</name>
</gene>
<organism evidence="1">
    <name type="scientific">marine metagenome</name>
    <dbReference type="NCBI Taxonomy" id="408172"/>
    <lineage>
        <taxon>unclassified sequences</taxon>
        <taxon>metagenomes</taxon>
        <taxon>ecological metagenomes</taxon>
    </lineage>
</organism>
<evidence type="ECO:0000313" key="1">
    <source>
        <dbReference type="EMBL" id="SVC49517.1"/>
    </source>
</evidence>
<protein>
    <submittedName>
        <fullName evidence="1">Uncharacterized protein</fullName>
    </submittedName>
</protein>
<dbReference type="EMBL" id="UINC01094348">
    <property type="protein sequence ID" value="SVC49517.1"/>
    <property type="molecule type" value="Genomic_DNA"/>
</dbReference>